<feature type="chain" id="PRO_5038653142" evidence="1">
    <location>
        <begin position="25"/>
        <end position="424"/>
    </location>
</feature>
<dbReference type="OrthoDB" id="3226017at2"/>
<evidence type="ECO:0000256" key="1">
    <source>
        <dbReference type="SAM" id="SignalP"/>
    </source>
</evidence>
<dbReference type="Proteomes" id="UP000037737">
    <property type="component" value="Unassembled WGS sequence"/>
</dbReference>
<accession>A0A0M9VMD9</accession>
<keyword evidence="1" id="KW-0732">Signal</keyword>
<dbReference type="InterPro" id="IPR006059">
    <property type="entry name" value="SBP"/>
</dbReference>
<proteinExistence type="predicted"/>
<protein>
    <submittedName>
        <fullName evidence="2">ABC transporter substrate-binding protein</fullName>
    </submittedName>
</protein>
<evidence type="ECO:0000313" key="3">
    <source>
        <dbReference type="Proteomes" id="UP000037737"/>
    </source>
</evidence>
<sequence>MNSRAMRRSAAAVAAFSATAIVLAGCTSGGDTGGGDAGGDAGSGTLTLATFNDFGYTDELLAEFTAETGIEVVHNKASTSDDARANFFQKLGNTGLADVEGVEIDWFAEMMQYSDLLTPVPDDVKGRWIDFKEAAATDAEGNLVAYGTDIGPQGICYREDLYEAAGLPTDRESVEALFPTWDAFFDVADDYTEATGQPFVDSANAVLQGIMNQLEYTYEEPDGAIIATENPDVRESYDTVVERAVPISAYAGQWSDDWFASLAGGEFATMLCPGWMLGIIEGNAPETEGWNIANAFPGGGGNWGGSYLVVPANGANVEAAQQLADWLTAPEQQLKAFENAGTFPSQSEALESPILLDSTNEYFNDAPTGQILTDRADAITVTPFKGPQYFQYHNALQDAVTRVFDGLEDPETSWETWVTQVSGF</sequence>
<keyword evidence="3" id="KW-1185">Reference proteome</keyword>
<organism evidence="2 3">
    <name type="scientific">Microbacterium aurantiacum</name>
    <dbReference type="NCBI Taxonomy" id="162393"/>
    <lineage>
        <taxon>Bacteria</taxon>
        <taxon>Bacillati</taxon>
        <taxon>Actinomycetota</taxon>
        <taxon>Actinomycetes</taxon>
        <taxon>Micrococcales</taxon>
        <taxon>Microbacteriaceae</taxon>
        <taxon>Microbacterium</taxon>
    </lineage>
</organism>
<dbReference type="PROSITE" id="PS51257">
    <property type="entry name" value="PROKAR_LIPOPROTEIN"/>
    <property type="match status" value="1"/>
</dbReference>
<dbReference type="Gene3D" id="3.40.190.10">
    <property type="entry name" value="Periplasmic binding protein-like II"/>
    <property type="match status" value="1"/>
</dbReference>
<dbReference type="AlphaFoldDB" id="A0A0M9VMD9"/>
<dbReference type="PANTHER" id="PTHR43649:SF32">
    <property type="entry name" value="SUGAR BINDING SECRETED PROTEIN"/>
    <property type="match status" value="1"/>
</dbReference>
<reference evidence="2" key="1">
    <citation type="submission" date="2015-04" db="EMBL/GenBank/DDBJ databases">
        <title>Complete genome sequence of Microbacterium chocolatum SIT 101, a bacterium enantioselectively hydrolyzing mesomeric diesters.</title>
        <authorList>
            <person name="Li X."/>
            <person name="Xu Y."/>
        </authorList>
    </citation>
    <scope>NUCLEOTIDE SEQUENCE [LARGE SCALE GENOMIC DNA]</scope>
    <source>
        <strain evidence="2">SIT 101</strain>
    </source>
</reference>
<dbReference type="SUPFAM" id="SSF53850">
    <property type="entry name" value="Periplasmic binding protein-like II"/>
    <property type="match status" value="1"/>
</dbReference>
<dbReference type="EMBL" id="LAVO01000001">
    <property type="protein sequence ID" value="KOS12159.1"/>
    <property type="molecule type" value="Genomic_DNA"/>
</dbReference>
<dbReference type="KEGG" id="mcw:A8L33_04410"/>
<evidence type="ECO:0000313" key="2">
    <source>
        <dbReference type="EMBL" id="KOS12159.1"/>
    </source>
</evidence>
<gene>
    <name evidence="2" type="ORF">XI38_01875</name>
</gene>
<name>A0A0M9VMD9_9MICO</name>
<dbReference type="PANTHER" id="PTHR43649">
    <property type="entry name" value="ARABINOSE-BINDING PROTEIN-RELATED"/>
    <property type="match status" value="1"/>
</dbReference>
<dbReference type="PATRIC" id="fig|84292.3.peg.392"/>
<comment type="caution">
    <text evidence="2">The sequence shown here is derived from an EMBL/GenBank/DDBJ whole genome shotgun (WGS) entry which is preliminary data.</text>
</comment>
<feature type="signal peptide" evidence="1">
    <location>
        <begin position="1"/>
        <end position="24"/>
    </location>
</feature>
<dbReference type="InterPro" id="IPR050490">
    <property type="entry name" value="Bact_solute-bd_prot1"/>
</dbReference>
<dbReference type="Pfam" id="PF13416">
    <property type="entry name" value="SBP_bac_8"/>
    <property type="match status" value="1"/>
</dbReference>